<dbReference type="Gene3D" id="1.20.1270.360">
    <property type="match status" value="1"/>
</dbReference>
<dbReference type="InterPro" id="IPR044543">
    <property type="entry name" value="YHJQ-like"/>
</dbReference>
<dbReference type="InterPro" id="IPR005560">
    <property type="entry name" value="Csp_YhjQ"/>
</dbReference>
<dbReference type="Pfam" id="PF03860">
    <property type="entry name" value="Csp"/>
    <property type="match status" value="1"/>
</dbReference>
<organism evidence="1 2">
    <name type="scientific">Labedella phragmitis</name>
    <dbReference type="NCBI Taxonomy" id="2498849"/>
    <lineage>
        <taxon>Bacteria</taxon>
        <taxon>Bacillati</taxon>
        <taxon>Actinomycetota</taxon>
        <taxon>Actinomycetes</taxon>
        <taxon>Micrococcales</taxon>
        <taxon>Microbacteriaceae</taxon>
        <taxon>Labedella</taxon>
    </lineage>
</organism>
<comment type="caution">
    <text evidence="1">The sequence shown here is derived from an EMBL/GenBank/DDBJ whole genome shotgun (WGS) entry which is preliminary data.</text>
</comment>
<accession>A0A3S3ZD10</accession>
<gene>
    <name evidence="1" type="ORF">ELQ90_02555</name>
</gene>
<evidence type="ECO:0000313" key="1">
    <source>
        <dbReference type="EMBL" id="RWZ52842.1"/>
    </source>
</evidence>
<keyword evidence="2" id="KW-1185">Reference proteome</keyword>
<dbReference type="OrthoDB" id="5396211at2"/>
<sequence>MTTFIENMLKTHPDGSNGVDTALLADCIAACIECEVICTSCADACLAEDMVVDLRECIRRNLDCADVCAATGKVLARPTSDTVLIRALVEVCRDACVRCAEECEKHAGMHEHCRVCAEACRRCEQTCNALLAAL</sequence>
<protein>
    <submittedName>
        <fullName evidence="1">Four-helix bundle copper-binding protein</fullName>
    </submittedName>
</protein>
<dbReference type="CDD" id="cd08026">
    <property type="entry name" value="DUF326"/>
    <property type="match status" value="1"/>
</dbReference>
<dbReference type="AlphaFoldDB" id="A0A3S3ZD10"/>
<dbReference type="Proteomes" id="UP000288547">
    <property type="component" value="Unassembled WGS sequence"/>
</dbReference>
<proteinExistence type="predicted"/>
<dbReference type="RefSeq" id="WP_128493685.1">
    <property type="nucleotide sequence ID" value="NZ_RZNB01000001.1"/>
</dbReference>
<name>A0A3S3ZD10_9MICO</name>
<dbReference type="PANTHER" id="PTHR37310:SF1">
    <property type="entry name" value="CYTOPLASMIC PROTEIN"/>
    <property type="match status" value="1"/>
</dbReference>
<reference evidence="1 2" key="1">
    <citation type="submission" date="2018-12" db="EMBL/GenBank/DDBJ databases">
        <authorList>
            <person name="Li F."/>
        </authorList>
    </citation>
    <scope>NUCLEOTIDE SEQUENCE [LARGE SCALE GENOMIC DNA]</scope>
    <source>
        <strain evidence="1 2">11W25H-1</strain>
    </source>
</reference>
<dbReference type="EMBL" id="RZNB01000001">
    <property type="protein sequence ID" value="RWZ52842.1"/>
    <property type="molecule type" value="Genomic_DNA"/>
</dbReference>
<evidence type="ECO:0000313" key="2">
    <source>
        <dbReference type="Proteomes" id="UP000288547"/>
    </source>
</evidence>
<dbReference type="PANTHER" id="PTHR37310">
    <property type="entry name" value="CYTOPLASMIC PROTEIN-RELATED"/>
    <property type="match status" value="1"/>
</dbReference>